<sequence>MKVKDEFLQLSHFWVGDGQSTWF</sequence>
<gene>
    <name evidence="1" type="ORF">Zm00014a_001820</name>
</gene>
<protein>
    <submittedName>
        <fullName evidence="1">Uncharacterized protein</fullName>
    </submittedName>
</protein>
<dbReference type="Proteomes" id="UP000251960">
    <property type="component" value="Chromosome 7"/>
</dbReference>
<accession>A0A3L6E6Q1</accession>
<organism evidence="1">
    <name type="scientific">Zea mays</name>
    <name type="common">Maize</name>
    <dbReference type="NCBI Taxonomy" id="4577"/>
    <lineage>
        <taxon>Eukaryota</taxon>
        <taxon>Viridiplantae</taxon>
        <taxon>Streptophyta</taxon>
        <taxon>Embryophyta</taxon>
        <taxon>Tracheophyta</taxon>
        <taxon>Spermatophyta</taxon>
        <taxon>Magnoliopsida</taxon>
        <taxon>Liliopsida</taxon>
        <taxon>Poales</taxon>
        <taxon>Poaceae</taxon>
        <taxon>PACMAD clade</taxon>
        <taxon>Panicoideae</taxon>
        <taxon>Andropogonodae</taxon>
        <taxon>Andropogoneae</taxon>
        <taxon>Tripsacinae</taxon>
        <taxon>Zea</taxon>
    </lineage>
</organism>
<comment type="caution">
    <text evidence="1">The sequence shown here is derived from an EMBL/GenBank/DDBJ whole genome shotgun (WGS) entry which is preliminary data.</text>
</comment>
<name>A0A3L6E6Q1_MAIZE</name>
<reference evidence="1" key="1">
    <citation type="journal article" date="2018" name="Nat. Genet.">
        <title>Extensive intraspecific gene order and gene structural variations between Mo17 and other maize genomes.</title>
        <authorList>
            <person name="Sun S."/>
            <person name="Zhou Y."/>
            <person name="Chen J."/>
            <person name="Shi J."/>
            <person name="Zhao H."/>
            <person name="Zhao H."/>
            <person name="Song W."/>
            <person name="Zhang M."/>
            <person name="Cui Y."/>
            <person name="Dong X."/>
            <person name="Liu H."/>
            <person name="Ma X."/>
            <person name="Jiao Y."/>
            <person name="Wang B."/>
            <person name="Wei X."/>
            <person name="Stein J.C."/>
            <person name="Glaubitz J.C."/>
            <person name="Lu F."/>
            <person name="Yu G."/>
            <person name="Liang C."/>
            <person name="Fengler K."/>
            <person name="Li B."/>
            <person name="Rafalski A."/>
            <person name="Schnable P.S."/>
            <person name="Ware D.H."/>
            <person name="Buckler E.S."/>
            <person name="Lai J."/>
        </authorList>
    </citation>
    <scope>NUCLEOTIDE SEQUENCE [LARGE SCALE GENOMIC DNA]</scope>
    <source>
        <tissue evidence="1">Seedling</tissue>
    </source>
</reference>
<dbReference type="EMBL" id="NCVQ01000008">
    <property type="protein sequence ID" value="PWZ15601.1"/>
    <property type="molecule type" value="Genomic_DNA"/>
</dbReference>
<proteinExistence type="predicted"/>
<evidence type="ECO:0000313" key="1">
    <source>
        <dbReference type="EMBL" id="PWZ15601.1"/>
    </source>
</evidence>
<dbReference type="AlphaFoldDB" id="A0A3L6E6Q1"/>